<evidence type="ECO:0000256" key="8">
    <source>
        <dbReference type="ARBA" id="ARBA00022857"/>
    </source>
</evidence>
<protein>
    <recommendedName>
        <fullName evidence="19">Bifunctional NAD(P)H-hydrate repair enzyme</fullName>
    </recommendedName>
    <alternativeName>
        <fullName evidence="19">Nicotinamide nucleotide repair protein</fullName>
    </alternativeName>
    <domain>
        <recommendedName>
            <fullName evidence="19">ADP-dependent (S)-NAD(P)H-hydrate dehydratase</fullName>
            <ecNumber evidence="19">4.2.1.136</ecNumber>
        </recommendedName>
        <alternativeName>
            <fullName evidence="19">ADP-dependent NAD(P)HX dehydratase</fullName>
        </alternativeName>
    </domain>
    <domain>
        <recommendedName>
            <fullName evidence="19">NAD(P)H-hydrate epimerase</fullName>
            <ecNumber evidence="19">5.1.99.6</ecNumber>
        </recommendedName>
    </domain>
</protein>
<evidence type="ECO:0000256" key="11">
    <source>
        <dbReference type="ARBA" id="ARBA00023235"/>
    </source>
</evidence>
<comment type="function">
    <text evidence="18">Catalyzes the epimerization of the S- and R-forms of NAD(P)HX, a damaged form of NAD(P)H that is a result of enzymatic or heat-dependent hydration. This is a prerequisite for the S-specific NAD(P)H-hydrate dehydratase to allow the repair of both epimers of NAD(P)HX.</text>
</comment>
<feature type="binding site" evidence="18">
    <location>
        <position position="126"/>
    </location>
    <ligand>
        <name>K(+)</name>
        <dbReference type="ChEBI" id="CHEBI:29103"/>
    </ligand>
</feature>
<dbReference type="InterPro" id="IPR029056">
    <property type="entry name" value="Ribokinase-like"/>
</dbReference>
<keyword evidence="13" id="KW-0511">Multifunctional enzyme</keyword>
<dbReference type="KEGG" id="cga:Celgi_0867"/>
<dbReference type="PROSITE" id="PS51385">
    <property type="entry name" value="YJEF_N"/>
    <property type="match status" value="1"/>
</dbReference>
<dbReference type="PROSITE" id="PS51383">
    <property type="entry name" value="YJEF_C_3"/>
    <property type="match status" value="1"/>
</dbReference>
<dbReference type="SUPFAM" id="SSF53613">
    <property type="entry name" value="Ribokinase-like"/>
    <property type="match status" value="1"/>
</dbReference>
<dbReference type="PANTHER" id="PTHR12592:SF0">
    <property type="entry name" value="ATP-DEPENDENT (S)-NAD(P)H-HYDRATE DEHYDRATASE"/>
    <property type="match status" value="1"/>
</dbReference>
<dbReference type="GO" id="GO:0005524">
    <property type="term" value="F:ATP binding"/>
    <property type="evidence" value="ECO:0007669"/>
    <property type="project" value="UniProtKB-UniRule"/>
</dbReference>
<dbReference type="InterPro" id="IPR004443">
    <property type="entry name" value="YjeF_N_dom"/>
</dbReference>
<feature type="binding site" evidence="17">
    <location>
        <position position="429"/>
    </location>
    <ligand>
        <name>(6S)-NADPHX</name>
        <dbReference type="ChEBI" id="CHEBI:64076"/>
    </ligand>
</feature>
<dbReference type="HAMAP" id="MF_01965">
    <property type="entry name" value="NADHX_dehydratase"/>
    <property type="match status" value="1"/>
</dbReference>
<comment type="catalytic activity">
    <reaction evidence="15 17 19">
        <text>(6S)-NADHX + ADP = AMP + phosphate + NADH + H(+)</text>
        <dbReference type="Rhea" id="RHEA:32223"/>
        <dbReference type="ChEBI" id="CHEBI:15378"/>
        <dbReference type="ChEBI" id="CHEBI:43474"/>
        <dbReference type="ChEBI" id="CHEBI:57945"/>
        <dbReference type="ChEBI" id="CHEBI:64074"/>
        <dbReference type="ChEBI" id="CHEBI:456215"/>
        <dbReference type="ChEBI" id="CHEBI:456216"/>
        <dbReference type="EC" id="4.2.1.136"/>
    </reaction>
</comment>
<evidence type="ECO:0000256" key="17">
    <source>
        <dbReference type="HAMAP-Rule" id="MF_01965"/>
    </source>
</evidence>
<feature type="binding site" evidence="17">
    <location>
        <position position="357"/>
    </location>
    <ligand>
        <name>(6S)-NADPHX</name>
        <dbReference type="ChEBI" id="CHEBI:64076"/>
    </ligand>
</feature>
<keyword evidence="6 17" id="KW-0547">Nucleotide-binding</keyword>
<dbReference type="GO" id="GO:0046872">
    <property type="term" value="F:metal ion binding"/>
    <property type="evidence" value="ECO:0007669"/>
    <property type="project" value="UniProtKB-UniRule"/>
</dbReference>
<dbReference type="AlphaFoldDB" id="F7ZZW7"/>
<dbReference type="EC" id="4.2.1.136" evidence="19"/>
<dbReference type="Proteomes" id="UP000000485">
    <property type="component" value="Chromosome"/>
</dbReference>
<dbReference type="InterPro" id="IPR017953">
    <property type="entry name" value="Carbohydrate_kinase_pred_CS"/>
</dbReference>
<keyword evidence="12 17" id="KW-0456">Lyase</keyword>
<comment type="caution">
    <text evidence="18">Lacks conserved residue(s) required for the propagation of feature annotation.</text>
</comment>
<comment type="similarity">
    <text evidence="18">Belongs to the NnrE/AIBP family.</text>
</comment>
<dbReference type="InterPro" id="IPR030677">
    <property type="entry name" value="Nnr"/>
</dbReference>
<feature type="binding site" evidence="17">
    <location>
        <position position="428"/>
    </location>
    <ligand>
        <name>AMP</name>
        <dbReference type="ChEBI" id="CHEBI:456215"/>
    </ligand>
</feature>
<evidence type="ECO:0000256" key="7">
    <source>
        <dbReference type="ARBA" id="ARBA00022840"/>
    </source>
</evidence>
<feature type="binding site" evidence="18">
    <location>
        <begin position="60"/>
        <end position="64"/>
    </location>
    <ligand>
        <name>(6S)-NADPHX</name>
        <dbReference type="ChEBI" id="CHEBI:64076"/>
    </ligand>
</feature>
<evidence type="ECO:0000259" key="21">
    <source>
        <dbReference type="PROSITE" id="PS51385"/>
    </source>
</evidence>
<comment type="function">
    <text evidence="17">Catalyzes the dehydration of the S-form of NAD(P)HX at the expense of ADP, which is converted to AMP. Together with NAD(P)HX epimerase, which catalyzes the epimerization of the S- and R-forms, the enzyme allows the repair of both epimers of NAD(P)HX, a damaged form of NAD(P)H that is a result of enzymatic or heat-dependent hydration.</text>
</comment>
<sequence length="497" mass="49793">MLLSWTSAQVRAAEEPLLAAGVPLMARASSALAGAVLRVVRERGTAVPGARVVLLVGPGNNGGDALHAGAVLRRRGVDVHGLALVPHVHDEGRAALLAAGGRLTHVDDAGVPAAAATAARADVLIDGVLGLGARPGGLTGVAALLITALRALPGSPVVVAVDTPSGIGVDDGTAAGVVLPADLTVTFGGAKPGLLLPPAAGLTRAVQVVDIGLELPERPAVARLEPADAAAVWPVPAPDAHKYTRGVLGVVAGARRYPGAAVLATTAAVLAGAGMVRYLGEVGDLVVARRPEVVLGAGRVQAWVFGPGVSPDDAAQRRRIEHAFEGVRLRGEPAVVDAGALELLPAHVPAHVVLTPHAGELARLLTVRGERVTREQVEAEPLRWARVAHDVTGATVLLKGPVTVVVGVHQATYAQADAPAWLATAGAGDVLAGLLGAVLAARADDVLADPTLTPALAAAAALVHGHAAHVANPGGPVAARSVARALPEAIRALLASR</sequence>
<feature type="domain" description="YjeF C-terminal" evidence="20">
    <location>
        <begin position="225"/>
        <end position="493"/>
    </location>
</feature>
<dbReference type="Gene3D" id="3.40.50.10260">
    <property type="entry name" value="YjeF N-terminal domain"/>
    <property type="match status" value="1"/>
</dbReference>
<evidence type="ECO:0000313" key="22">
    <source>
        <dbReference type="EMBL" id="AEI11386.1"/>
    </source>
</evidence>
<evidence type="ECO:0000256" key="18">
    <source>
        <dbReference type="HAMAP-Rule" id="MF_01966"/>
    </source>
</evidence>
<evidence type="ECO:0000256" key="3">
    <source>
        <dbReference type="ARBA" id="ARBA00006001"/>
    </source>
</evidence>
<evidence type="ECO:0000256" key="19">
    <source>
        <dbReference type="PIRNR" id="PIRNR017184"/>
    </source>
</evidence>
<dbReference type="CDD" id="cd01171">
    <property type="entry name" value="YXKO-related"/>
    <property type="match status" value="1"/>
</dbReference>
<feature type="binding site" evidence="17">
    <location>
        <position position="260"/>
    </location>
    <ligand>
        <name>(6S)-NADPHX</name>
        <dbReference type="ChEBI" id="CHEBI:64076"/>
    </ligand>
</feature>
<dbReference type="GO" id="GO:0052856">
    <property type="term" value="F:NAD(P)HX epimerase activity"/>
    <property type="evidence" value="ECO:0007669"/>
    <property type="project" value="UniProtKB-UniRule"/>
</dbReference>
<keyword evidence="10 17" id="KW-0520">NAD</keyword>
<keyword evidence="11 18" id="KW-0413">Isomerase</keyword>
<comment type="similarity">
    <text evidence="4 19">In the C-terminal section; belongs to the NnrD/CARKD family.</text>
</comment>
<evidence type="ECO:0000256" key="1">
    <source>
        <dbReference type="ARBA" id="ARBA00000013"/>
    </source>
</evidence>
<dbReference type="PROSITE" id="PS01050">
    <property type="entry name" value="YJEF_C_2"/>
    <property type="match status" value="1"/>
</dbReference>
<reference evidence="23" key="1">
    <citation type="submission" date="2011-04" db="EMBL/GenBank/DDBJ databases">
        <title>Complete sequence of Cellvibrio gilvus ATCC 13127.</title>
        <authorList>
            <person name="Lucas S."/>
            <person name="Han J."/>
            <person name="Lapidus A."/>
            <person name="Cheng J.-F."/>
            <person name="Goodwin L."/>
            <person name="Pitluck S."/>
            <person name="Peters L."/>
            <person name="Munk A."/>
            <person name="Detter J.C."/>
            <person name="Han C."/>
            <person name="Tapia R."/>
            <person name="Land M."/>
            <person name="Hauser L."/>
            <person name="Kyrpides N."/>
            <person name="Ivanova N."/>
            <person name="Ovchinnikova G."/>
            <person name="Pagani I."/>
            <person name="Mead D."/>
            <person name="Brumm P."/>
            <person name="Woyke T."/>
        </authorList>
    </citation>
    <scope>NUCLEOTIDE SEQUENCE [LARGE SCALE GENOMIC DNA]</scope>
    <source>
        <strain evidence="23">ATCC 13127 / NRRL B-14078</strain>
    </source>
</reference>
<dbReference type="RefSeq" id="WP_013882905.1">
    <property type="nucleotide sequence ID" value="NC_015671.1"/>
</dbReference>
<evidence type="ECO:0000256" key="9">
    <source>
        <dbReference type="ARBA" id="ARBA00022958"/>
    </source>
</evidence>
<accession>F7ZZW7</accession>
<dbReference type="Gene3D" id="3.40.1190.20">
    <property type="match status" value="1"/>
</dbReference>
<feature type="binding site" evidence="18">
    <location>
        <position position="162"/>
    </location>
    <ligand>
        <name>(6S)-NADPHX</name>
        <dbReference type="ChEBI" id="CHEBI:64076"/>
    </ligand>
</feature>
<dbReference type="Pfam" id="PF01256">
    <property type="entry name" value="Carb_kinase"/>
    <property type="match status" value="1"/>
</dbReference>
<dbReference type="GO" id="GO:0110051">
    <property type="term" value="P:metabolite repair"/>
    <property type="evidence" value="ECO:0007669"/>
    <property type="project" value="TreeGrafter"/>
</dbReference>
<evidence type="ECO:0000256" key="5">
    <source>
        <dbReference type="ARBA" id="ARBA00022723"/>
    </source>
</evidence>
<dbReference type="HAMAP" id="MF_01966">
    <property type="entry name" value="NADHX_epimerase"/>
    <property type="match status" value="1"/>
</dbReference>
<keyword evidence="7 17" id="KW-0067">ATP-binding</keyword>
<dbReference type="STRING" id="593907.Celgi_0867"/>
<comment type="catalytic activity">
    <reaction evidence="16 17 19">
        <text>(6S)-NADPHX + ADP = AMP + phosphate + NADPH + H(+)</text>
        <dbReference type="Rhea" id="RHEA:32235"/>
        <dbReference type="ChEBI" id="CHEBI:15378"/>
        <dbReference type="ChEBI" id="CHEBI:43474"/>
        <dbReference type="ChEBI" id="CHEBI:57783"/>
        <dbReference type="ChEBI" id="CHEBI:64076"/>
        <dbReference type="ChEBI" id="CHEBI:456215"/>
        <dbReference type="ChEBI" id="CHEBI:456216"/>
        <dbReference type="EC" id="4.2.1.136"/>
    </reaction>
</comment>
<comment type="cofactor">
    <cofactor evidence="17">
        <name>Mg(2+)</name>
        <dbReference type="ChEBI" id="CHEBI:18420"/>
    </cofactor>
</comment>
<keyword evidence="8 17" id="KW-0521">NADP</keyword>
<dbReference type="InterPro" id="IPR000631">
    <property type="entry name" value="CARKD"/>
</dbReference>
<evidence type="ECO:0000256" key="4">
    <source>
        <dbReference type="ARBA" id="ARBA00009524"/>
    </source>
</evidence>
<dbReference type="eggNOG" id="COG0063">
    <property type="taxonomic scope" value="Bacteria"/>
</dbReference>
<evidence type="ECO:0000256" key="2">
    <source>
        <dbReference type="ARBA" id="ARBA00000909"/>
    </source>
</evidence>
<proteinExistence type="inferred from homology"/>
<organism evidence="22 23">
    <name type="scientific">Cellulomonas gilvus (strain ATCC 13127 / NRRL B-14078)</name>
    <name type="common">Cellvibrio gilvus</name>
    <dbReference type="NCBI Taxonomy" id="593907"/>
    <lineage>
        <taxon>Bacteria</taxon>
        <taxon>Bacillati</taxon>
        <taxon>Actinomycetota</taxon>
        <taxon>Actinomycetes</taxon>
        <taxon>Micrococcales</taxon>
        <taxon>Cellulomonadaceae</taxon>
        <taxon>Cellulomonas</taxon>
    </lineage>
</organism>
<comment type="catalytic activity">
    <reaction evidence="2 18 19">
        <text>(6R)-NADPHX = (6S)-NADPHX</text>
        <dbReference type="Rhea" id="RHEA:32227"/>
        <dbReference type="ChEBI" id="CHEBI:64076"/>
        <dbReference type="ChEBI" id="CHEBI:64077"/>
        <dbReference type="EC" id="5.1.99.6"/>
    </reaction>
</comment>
<comment type="similarity">
    <text evidence="3 19">In the N-terminal section; belongs to the NnrE/AIBP family.</text>
</comment>
<feature type="binding site" evidence="17">
    <location>
        <position position="308"/>
    </location>
    <ligand>
        <name>(6S)-NADPHX</name>
        <dbReference type="ChEBI" id="CHEBI:64076"/>
    </ligand>
</feature>
<comment type="subunit">
    <text evidence="17">Homotetramer.</text>
</comment>
<keyword evidence="23" id="KW-1185">Reference proteome</keyword>
<dbReference type="SUPFAM" id="SSF64153">
    <property type="entry name" value="YjeF N-terminal domain-like"/>
    <property type="match status" value="1"/>
</dbReference>
<comment type="catalytic activity">
    <reaction evidence="1 18 19">
        <text>(6R)-NADHX = (6S)-NADHX</text>
        <dbReference type="Rhea" id="RHEA:32215"/>
        <dbReference type="ChEBI" id="CHEBI:64074"/>
        <dbReference type="ChEBI" id="CHEBI:64075"/>
        <dbReference type="EC" id="5.1.99.6"/>
    </reaction>
</comment>
<evidence type="ECO:0000256" key="13">
    <source>
        <dbReference type="ARBA" id="ARBA00023268"/>
    </source>
</evidence>
<dbReference type="InterPro" id="IPR036652">
    <property type="entry name" value="YjeF_N_dom_sf"/>
</dbReference>
<dbReference type="eggNOG" id="COG0062">
    <property type="taxonomic scope" value="Bacteria"/>
</dbReference>
<feature type="binding site" evidence="18">
    <location>
        <position position="61"/>
    </location>
    <ligand>
        <name>K(+)</name>
        <dbReference type="ChEBI" id="CHEBI:29103"/>
    </ligand>
</feature>
<dbReference type="EC" id="5.1.99.6" evidence="19"/>
<feature type="domain" description="YjeF N-terminal" evidence="21">
    <location>
        <begin position="10"/>
        <end position="219"/>
    </location>
</feature>
<keyword evidence="9 18" id="KW-0630">Potassium</keyword>
<name>F7ZZW7_CELGA</name>
<gene>
    <name evidence="18" type="primary">nnrE</name>
    <name evidence="17" type="synonym">nnrD</name>
    <name evidence="22" type="ordered locus">Celgi_0867</name>
</gene>
<evidence type="ECO:0000256" key="16">
    <source>
        <dbReference type="ARBA" id="ARBA00049209"/>
    </source>
</evidence>
<keyword evidence="5 18" id="KW-0479">Metal-binding</keyword>
<evidence type="ECO:0000313" key="23">
    <source>
        <dbReference type="Proteomes" id="UP000000485"/>
    </source>
</evidence>
<dbReference type="Pfam" id="PF03853">
    <property type="entry name" value="YjeF_N"/>
    <property type="match status" value="1"/>
</dbReference>
<evidence type="ECO:0000256" key="6">
    <source>
        <dbReference type="ARBA" id="ARBA00022741"/>
    </source>
</evidence>
<dbReference type="GO" id="GO:0052855">
    <property type="term" value="F:ADP-dependent NAD(P)H-hydrate dehydratase activity"/>
    <property type="evidence" value="ECO:0007669"/>
    <property type="project" value="UniProtKB-UniRule"/>
</dbReference>
<evidence type="ECO:0000256" key="15">
    <source>
        <dbReference type="ARBA" id="ARBA00048238"/>
    </source>
</evidence>
<dbReference type="PANTHER" id="PTHR12592">
    <property type="entry name" value="ATP-DEPENDENT (S)-NAD(P)H-HYDRATE DEHYDRATASE FAMILY MEMBER"/>
    <property type="match status" value="1"/>
</dbReference>
<dbReference type="GO" id="GO:0046496">
    <property type="term" value="P:nicotinamide nucleotide metabolic process"/>
    <property type="evidence" value="ECO:0007669"/>
    <property type="project" value="UniProtKB-UniRule"/>
</dbReference>
<evidence type="ECO:0000256" key="14">
    <source>
        <dbReference type="ARBA" id="ARBA00025153"/>
    </source>
</evidence>
<feature type="binding site" evidence="18">
    <location>
        <position position="165"/>
    </location>
    <ligand>
        <name>K(+)</name>
        <dbReference type="ChEBI" id="CHEBI:29103"/>
    </ligand>
</feature>
<dbReference type="EMBL" id="CP002665">
    <property type="protein sequence ID" value="AEI11386.1"/>
    <property type="molecule type" value="Genomic_DNA"/>
</dbReference>
<feature type="binding site" evidence="17">
    <location>
        <begin position="399"/>
        <end position="403"/>
    </location>
    <ligand>
        <name>AMP</name>
        <dbReference type="ChEBI" id="CHEBI:456215"/>
    </ligand>
</feature>
<evidence type="ECO:0000259" key="20">
    <source>
        <dbReference type="PROSITE" id="PS51383"/>
    </source>
</evidence>
<comment type="similarity">
    <text evidence="17">Belongs to the NnrD/CARKD family.</text>
</comment>
<dbReference type="HOGENOM" id="CLU_024853_4_0_11"/>
<evidence type="ECO:0000256" key="10">
    <source>
        <dbReference type="ARBA" id="ARBA00023027"/>
    </source>
</evidence>
<evidence type="ECO:0000256" key="12">
    <source>
        <dbReference type="ARBA" id="ARBA00023239"/>
    </source>
</evidence>
<dbReference type="PIRSF" id="PIRSF017184">
    <property type="entry name" value="Nnr"/>
    <property type="match status" value="1"/>
</dbReference>
<comment type="function">
    <text evidence="14 19">Bifunctional enzyme that catalyzes the epimerization of the S- and R-forms of NAD(P)HX and the dehydration of the S-form of NAD(P)HX at the expense of ADP, which is converted to AMP. This allows the repair of both epimers of NAD(P)HX, a damaged form of NAD(P)H that is a result of enzymatic or heat-dependent hydration.</text>
</comment>
<comment type="cofactor">
    <cofactor evidence="18 19">
        <name>K(+)</name>
        <dbReference type="ChEBI" id="CHEBI:29103"/>
    </cofactor>
    <text evidence="18 19">Binds 1 potassium ion per subunit.</text>
</comment>